<organism evidence="1 2">
    <name type="scientific">Aspergillus pseudoustus</name>
    <dbReference type="NCBI Taxonomy" id="1810923"/>
    <lineage>
        <taxon>Eukaryota</taxon>
        <taxon>Fungi</taxon>
        <taxon>Dikarya</taxon>
        <taxon>Ascomycota</taxon>
        <taxon>Pezizomycotina</taxon>
        <taxon>Eurotiomycetes</taxon>
        <taxon>Eurotiomycetidae</taxon>
        <taxon>Eurotiales</taxon>
        <taxon>Aspergillaceae</taxon>
        <taxon>Aspergillus</taxon>
        <taxon>Aspergillus subgen. Nidulantes</taxon>
    </lineage>
</organism>
<dbReference type="PANTHER" id="PTHR40260:SF2">
    <property type="entry name" value="BLR8190 PROTEIN"/>
    <property type="match status" value="1"/>
</dbReference>
<gene>
    <name evidence="1" type="ORF">BJY01DRAFT_254393</name>
</gene>
<dbReference type="Proteomes" id="UP001610446">
    <property type="component" value="Unassembled WGS sequence"/>
</dbReference>
<name>A0ABR4ITV9_9EURO</name>
<dbReference type="PANTHER" id="PTHR40260">
    <property type="entry name" value="BLR8190 PROTEIN"/>
    <property type="match status" value="1"/>
</dbReference>
<dbReference type="SUPFAM" id="SSF54909">
    <property type="entry name" value="Dimeric alpha+beta barrel"/>
    <property type="match status" value="1"/>
</dbReference>
<evidence type="ECO:0000313" key="2">
    <source>
        <dbReference type="Proteomes" id="UP001610446"/>
    </source>
</evidence>
<dbReference type="EMBL" id="JBFXLU010000291">
    <property type="protein sequence ID" value="KAL2831017.1"/>
    <property type="molecule type" value="Genomic_DNA"/>
</dbReference>
<sequence>MPATTTVLYPNVENLELDIQKYLHGHAPQVLKLMGPYGLKAVRAVKLHTPPWAADAGTGYALQVQLDWENIEQFHTAFKMTSDVLMADIDSFSNTKPLVMTGDVILERKVEQ</sequence>
<evidence type="ECO:0008006" key="3">
    <source>
        <dbReference type="Google" id="ProtNLM"/>
    </source>
</evidence>
<evidence type="ECO:0000313" key="1">
    <source>
        <dbReference type="EMBL" id="KAL2831017.1"/>
    </source>
</evidence>
<reference evidence="1 2" key="1">
    <citation type="submission" date="2024-07" db="EMBL/GenBank/DDBJ databases">
        <title>Section-level genome sequencing and comparative genomics of Aspergillus sections Usti and Cavernicolus.</title>
        <authorList>
            <consortium name="Lawrence Berkeley National Laboratory"/>
            <person name="Nybo J.L."/>
            <person name="Vesth T.C."/>
            <person name="Theobald S."/>
            <person name="Frisvad J.C."/>
            <person name="Larsen T.O."/>
            <person name="Kjaerboelling I."/>
            <person name="Rothschild-Mancinelli K."/>
            <person name="Lyhne E.K."/>
            <person name="Kogle M.E."/>
            <person name="Barry K."/>
            <person name="Clum A."/>
            <person name="Na H."/>
            <person name="Ledsgaard L."/>
            <person name="Lin J."/>
            <person name="Lipzen A."/>
            <person name="Kuo A."/>
            <person name="Riley R."/>
            <person name="Mondo S."/>
            <person name="Labutti K."/>
            <person name="Haridas S."/>
            <person name="Pangalinan J."/>
            <person name="Salamov A.A."/>
            <person name="Simmons B.A."/>
            <person name="Magnuson J.K."/>
            <person name="Chen J."/>
            <person name="Drula E."/>
            <person name="Henrissat B."/>
            <person name="Wiebenga A."/>
            <person name="Lubbers R.J."/>
            <person name="Gomes A.C."/>
            <person name="Makela M.R."/>
            <person name="Stajich J."/>
            <person name="Grigoriev I.V."/>
            <person name="Mortensen U.H."/>
            <person name="De Vries R.P."/>
            <person name="Baker S.E."/>
            <person name="Andersen M.R."/>
        </authorList>
    </citation>
    <scope>NUCLEOTIDE SEQUENCE [LARGE SCALE GENOMIC DNA]</scope>
    <source>
        <strain evidence="1 2">CBS 123904</strain>
    </source>
</reference>
<accession>A0ABR4ITV9</accession>
<proteinExistence type="predicted"/>
<dbReference type="InterPro" id="IPR011008">
    <property type="entry name" value="Dimeric_a/b-barrel"/>
</dbReference>
<dbReference type="Gene3D" id="3.30.70.100">
    <property type="match status" value="1"/>
</dbReference>
<protein>
    <recommendedName>
        <fullName evidence="3">EthD domain-containing protein</fullName>
    </recommendedName>
</protein>
<comment type="caution">
    <text evidence="1">The sequence shown here is derived from an EMBL/GenBank/DDBJ whole genome shotgun (WGS) entry which is preliminary data.</text>
</comment>
<keyword evidence="2" id="KW-1185">Reference proteome</keyword>